<reference evidence="2" key="1">
    <citation type="submission" date="2022-06" db="EMBL/GenBank/DDBJ databases">
        <title>Uncovering the hologenomic basis of an extraordinary plant invasion.</title>
        <authorList>
            <person name="Bieker V.C."/>
            <person name="Martin M.D."/>
            <person name="Gilbert T."/>
            <person name="Hodgins K."/>
            <person name="Battlay P."/>
            <person name="Petersen B."/>
            <person name="Wilson J."/>
        </authorList>
    </citation>
    <scope>NUCLEOTIDE SEQUENCE</scope>
    <source>
        <strain evidence="2">AA19_3_7</strain>
        <tissue evidence="2">Leaf</tissue>
    </source>
</reference>
<dbReference type="AlphaFoldDB" id="A0AAD5CUC4"/>
<sequence length="551" mass="61604">MEVSIITRCLLKPTNRHIFINTFLISKHHPHLLLHHHHPTLSFTNPNRNPSLFTQSSSHSTHNHNSPIPINPFARISSAHNNNSFQWKYAADGVEGKGLGYVSDHNRPVVTVVVLGWLGSKHKHLRRYAEMYNMFGMNAVTFPASVNDMIGFDLGRRFESRIEGLSNELVVWLEGKEKDGRERLLVFHTFSNTGWLAYGSILNILQGREELIEKIKGCVVDSGGDPELDPKVWAAGFATAMLKKQSSAVNSSSEAGEVENGATNAKEPLFIEVLLLSLFEKFFAYLFELPDIKKRLTKVTTTLSENQPSCPQIYLYSTADKVIPFQKIESFAEHQKKLGRQVTTFNFKSSPHVDHFRTFPDTYQSLIQNFLKDCFTTANGLPRATSSLSSGHVALPCLPPLSSWSSHRSLVDECDWTVAAAELARERIVVGVCDGPMLSKKQFADLIMPIEERMKTVEDYIKSIKPELVVQVEPIIDPYGPSIVDKDLEAIVVSKETLPGGLSVNRKRAERGLSQLKARIEVVNLVSEESSGEKLSSSTLRRLEAEKAGKV</sequence>
<organism evidence="2 3">
    <name type="scientific">Ambrosia artemisiifolia</name>
    <name type="common">Common ragweed</name>
    <dbReference type="NCBI Taxonomy" id="4212"/>
    <lineage>
        <taxon>Eukaryota</taxon>
        <taxon>Viridiplantae</taxon>
        <taxon>Streptophyta</taxon>
        <taxon>Embryophyta</taxon>
        <taxon>Tracheophyta</taxon>
        <taxon>Spermatophyta</taxon>
        <taxon>Magnoliopsida</taxon>
        <taxon>eudicotyledons</taxon>
        <taxon>Gunneridae</taxon>
        <taxon>Pentapetalae</taxon>
        <taxon>asterids</taxon>
        <taxon>campanulids</taxon>
        <taxon>Asterales</taxon>
        <taxon>Asteraceae</taxon>
        <taxon>Asteroideae</taxon>
        <taxon>Heliantheae alliance</taxon>
        <taxon>Heliantheae</taxon>
        <taxon>Ambrosia</taxon>
    </lineage>
</organism>
<evidence type="ECO:0000313" key="2">
    <source>
        <dbReference type="EMBL" id="KAI7746585.1"/>
    </source>
</evidence>
<accession>A0AAD5CUC4</accession>
<dbReference type="InterPro" id="IPR008547">
    <property type="entry name" value="DUF829_TMEM53"/>
</dbReference>
<dbReference type="PANTHER" id="PTHR12265">
    <property type="entry name" value="TRANSMEMBRANE PROTEIN 53"/>
    <property type="match status" value="1"/>
</dbReference>
<feature type="compositionally biased region" description="Basic and acidic residues" evidence="1">
    <location>
        <begin position="541"/>
        <end position="551"/>
    </location>
</feature>
<dbReference type="Proteomes" id="UP001206925">
    <property type="component" value="Unassembled WGS sequence"/>
</dbReference>
<dbReference type="InterPro" id="IPR029058">
    <property type="entry name" value="AB_hydrolase_fold"/>
</dbReference>
<comment type="caution">
    <text evidence="2">The sequence shown here is derived from an EMBL/GenBank/DDBJ whole genome shotgun (WGS) entry which is preliminary data.</text>
</comment>
<dbReference type="SUPFAM" id="SSF53474">
    <property type="entry name" value="alpha/beta-Hydrolases"/>
    <property type="match status" value="1"/>
</dbReference>
<gene>
    <name evidence="2" type="ORF">M8C21_005739</name>
</gene>
<dbReference type="InterPro" id="IPR014729">
    <property type="entry name" value="Rossmann-like_a/b/a_fold"/>
</dbReference>
<proteinExistence type="predicted"/>
<name>A0AAD5CUC4_AMBAR</name>
<dbReference type="Gene3D" id="3.40.50.620">
    <property type="entry name" value="HUPs"/>
    <property type="match status" value="1"/>
</dbReference>
<dbReference type="EMBL" id="JAMZMK010006942">
    <property type="protein sequence ID" value="KAI7746585.1"/>
    <property type="molecule type" value="Genomic_DNA"/>
</dbReference>
<dbReference type="Pfam" id="PF05705">
    <property type="entry name" value="DUF829"/>
    <property type="match status" value="1"/>
</dbReference>
<protein>
    <submittedName>
        <fullName evidence="2">Uncharacterized protein</fullName>
    </submittedName>
</protein>
<dbReference type="PANTHER" id="PTHR12265:SF11">
    <property type="entry name" value="ALPHA_BETA-HYDROLASES SUPERFAMILY PROTEIN"/>
    <property type="match status" value="1"/>
</dbReference>
<evidence type="ECO:0000256" key="1">
    <source>
        <dbReference type="SAM" id="MobiDB-lite"/>
    </source>
</evidence>
<dbReference type="CDD" id="cd02164">
    <property type="entry name" value="PPAT_CoAS"/>
    <property type="match status" value="1"/>
</dbReference>
<keyword evidence="3" id="KW-1185">Reference proteome</keyword>
<feature type="region of interest" description="Disordered" evidence="1">
    <location>
        <begin position="530"/>
        <end position="551"/>
    </location>
</feature>
<evidence type="ECO:0000313" key="3">
    <source>
        <dbReference type="Proteomes" id="UP001206925"/>
    </source>
</evidence>